<proteinExistence type="predicted"/>
<reference evidence="1 2" key="1">
    <citation type="submission" date="2016-10" db="EMBL/GenBank/DDBJ databases">
        <authorList>
            <person name="de Groot N.N."/>
        </authorList>
    </citation>
    <scope>NUCLEOTIDE SEQUENCE [LARGE SCALE GENOMIC DNA]</scope>
    <source>
        <strain evidence="1 2">CGMCC 1.8894</strain>
    </source>
</reference>
<protein>
    <submittedName>
        <fullName evidence="1">Uncharacterized protein</fullName>
    </submittedName>
</protein>
<dbReference type="OrthoDB" id="7867811at2"/>
<gene>
    <name evidence="1" type="ORF">SAMN04488238_10691</name>
</gene>
<accession>A0A1H2ZVG8</accession>
<dbReference type="RefSeq" id="WP_092889494.1">
    <property type="nucleotide sequence ID" value="NZ_CP061498.1"/>
</dbReference>
<dbReference type="EMBL" id="FNOM01000006">
    <property type="protein sequence ID" value="SDX21403.1"/>
    <property type="molecule type" value="Genomic_DNA"/>
</dbReference>
<dbReference type="AlphaFoldDB" id="A0A1H2ZVG8"/>
<evidence type="ECO:0000313" key="2">
    <source>
        <dbReference type="Proteomes" id="UP000198539"/>
    </source>
</evidence>
<evidence type="ECO:0000313" key="1">
    <source>
        <dbReference type="EMBL" id="SDX21403.1"/>
    </source>
</evidence>
<sequence length="177" mass="20311">MKRRAIIYLADCEEKRFDNYLYNDRLPFFVTSLSELHDPESEKGKKRADYSVCNAFELRMMLEFTSDGGIDVESARHAAENAAFKLAYAFQDQPDTDVFVALVQFRKFEDLTPRAIFVGTFADIAAQIAEKTDAPEVQRVVMVNASEVSRFVLPRAVEFDLINEYDPRPAWVMDGIY</sequence>
<name>A0A1H2ZVG8_9RHOB</name>
<keyword evidence="2" id="KW-1185">Reference proteome</keyword>
<dbReference type="STRING" id="564137.SAMN04488238_10691"/>
<dbReference type="Proteomes" id="UP000198539">
    <property type="component" value="Unassembled WGS sequence"/>
</dbReference>
<organism evidence="1 2">
    <name type="scientific">Roseicitreum antarcticum</name>
    <dbReference type="NCBI Taxonomy" id="564137"/>
    <lineage>
        <taxon>Bacteria</taxon>
        <taxon>Pseudomonadati</taxon>
        <taxon>Pseudomonadota</taxon>
        <taxon>Alphaproteobacteria</taxon>
        <taxon>Rhodobacterales</taxon>
        <taxon>Paracoccaceae</taxon>
        <taxon>Roseicitreum</taxon>
    </lineage>
</organism>